<dbReference type="Proteomes" id="UP000467841">
    <property type="component" value="Unassembled WGS sequence"/>
</dbReference>
<gene>
    <name evidence="2" type="ORF">MERR_LOCUS19151</name>
</gene>
<reference evidence="2" key="1">
    <citation type="submission" date="2020-01" db="EMBL/GenBank/DDBJ databases">
        <authorList>
            <person name="Mishra B."/>
        </authorList>
    </citation>
    <scope>NUCLEOTIDE SEQUENCE [LARGE SCALE GENOMIC DNA]</scope>
</reference>
<evidence type="ECO:0000313" key="3">
    <source>
        <dbReference type="Proteomes" id="UP000467841"/>
    </source>
</evidence>
<name>A0A6D2IXF1_9BRAS</name>
<feature type="domain" description="Piwi" evidence="1">
    <location>
        <begin position="3"/>
        <end position="75"/>
    </location>
</feature>
<dbReference type="InterPro" id="IPR036397">
    <property type="entry name" value="RNaseH_sf"/>
</dbReference>
<dbReference type="Pfam" id="PF02171">
    <property type="entry name" value="Piwi"/>
    <property type="match status" value="1"/>
</dbReference>
<accession>A0A6D2IXF1</accession>
<dbReference type="Gene3D" id="3.30.420.10">
    <property type="entry name" value="Ribonuclease H-like superfamily/Ribonuclease H"/>
    <property type="match status" value="1"/>
</dbReference>
<dbReference type="GO" id="GO:0003676">
    <property type="term" value="F:nucleic acid binding"/>
    <property type="evidence" value="ECO:0007669"/>
    <property type="project" value="InterPro"/>
</dbReference>
<organism evidence="2 3">
    <name type="scientific">Microthlaspi erraticum</name>
    <dbReference type="NCBI Taxonomy" id="1685480"/>
    <lineage>
        <taxon>Eukaryota</taxon>
        <taxon>Viridiplantae</taxon>
        <taxon>Streptophyta</taxon>
        <taxon>Embryophyta</taxon>
        <taxon>Tracheophyta</taxon>
        <taxon>Spermatophyta</taxon>
        <taxon>Magnoliopsida</taxon>
        <taxon>eudicotyledons</taxon>
        <taxon>Gunneridae</taxon>
        <taxon>Pentapetalae</taxon>
        <taxon>rosids</taxon>
        <taxon>malvids</taxon>
        <taxon>Brassicales</taxon>
        <taxon>Brassicaceae</taxon>
        <taxon>Coluteocarpeae</taxon>
        <taxon>Microthlaspi</taxon>
    </lineage>
</organism>
<comment type="caution">
    <text evidence="2">The sequence shown here is derived from an EMBL/GenBank/DDBJ whole genome shotgun (WGS) entry which is preliminary data.</text>
</comment>
<evidence type="ECO:0000259" key="1">
    <source>
        <dbReference type="Pfam" id="PF02171"/>
    </source>
</evidence>
<dbReference type="AlphaFoldDB" id="A0A6D2IXF1"/>
<sequence>MTELCKSIPSQGYNPSIAFAVVHKRHHTTRGCSGAILTMAGTVVDSVITHPKEFGFYLCSHFGVKGTSRPTHYHITSCVGRERVYFG</sequence>
<protein>
    <recommendedName>
        <fullName evidence="1">Piwi domain-containing protein</fullName>
    </recommendedName>
</protein>
<proteinExistence type="predicted"/>
<keyword evidence="3" id="KW-1185">Reference proteome</keyword>
<evidence type="ECO:0000313" key="2">
    <source>
        <dbReference type="EMBL" id="CAA7031916.1"/>
    </source>
</evidence>
<dbReference type="PANTHER" id="PTHR22891">
    <property type="entry name" value="EUKARYOTIC TRANSLATION INITIATION FACTOR 2C"/>
    <property type="match status" value="1"/>
</dbReference>
<dbReference type="InterPro" id="IPR003165">
    <property type="entry name" value="Piwi"/>
</dbReference>
<dbReference type="InterPro" id="IPR012337">
    <property type="entry name" value="RNaseH-like_sf"/>
</dbReference>
<dbReference type="EMBL" id="CACVBM020001113">
    <property type="protein sequence ID" value="CAA7031916.1"/>
    <property type="molecule type" value="Genomic_DNA"/>
</dbReference>
<dbReference type="SUPFAM" id="SSF53098">
    <property type="entry name" value="Ribonuclease H-like"/>
    <property type="match status" value="1"/>
</dbReference>
<dbReference type="OrthoDB" id="1723827at2759"/>